<proteinExistence type="predicted"/>
<protein>
    <recommendedName>
        <fullName evidence="4">Pre-toxin TG domain-containing protein</fullName>
    </recommendedName>
</protein>
<evidence type="ECO:0000313" key="3">
    <source>
        <dbReference type="Proteomes" id="UP000019249"/>
    </source>
</evidence>
<sequence>MLRRTVAIVGVAIFCPPAGLVLGAAYGSLEMSAAVTGKDWLTGREMDTSERALRGAFSLFDLVPGVKAMSGGTRVLGETGHLAELSRLVMRGKQTAVSKAEDLVRIGKNQAEMRVRSLKGAAHSGVDKLTHGLDTIGNIGAKWENSLNLPPRQQLAMADIGGLDASGSSKVLAQTEKWQATLQRFDVNLGGGSKADGIMEKSSGADFRNIIKKGEKMLNHKVVEKGGLPRDGKPNSSADILNPDGSVKQRRYYDDKGRAKEDIDFNHSDDGTHEFPHRHKWDWTNPNKPKRLK</sequence>
<evidence type="ECO:0000256" key="1">
    <source>
        <dbReference type="SAM" id="MobiDB-lite"/>
    </source>
</evidence>
<name>A0ABN0RCG1_9LIST</name>
<accession>A0ABN0RCG1</accession>
<dbReference type="RefSeq" id="WP_051993640.1">
    <property type="nucleotide sequence ID" value="NZ_AODF01000033.1"/>
</dbReference>
<gene>
    <name evidence="2" type="ORF">MFLO_13475</name>
</gene>
<evidence type="ECO:0000313" key="2">
    <source>
        <dbReference type="EMBL" id="EUJ27181.1"/>
    </source>
</evidence>
<dbReference type="EMBL" id="AODF01000033">
    <property type="protein sequence ID" value="EUJ27181.1"/>
    <property type="molecule type" value="Genomic_DNA"/>
</dbReference>
<feature type="region of interest" description="Disordered" evidence="1">
    <location>
        <begin position="225"/>
        <end position="293"/>
    </location>
</feature>
<dbReference type="Proteomes" id="UP000019249">
    <property type="component" value="Unassembled WGS sequence"/>
</dbReference>
<comment type="caution">
    <text evidence="2">The sequence shown here is derived from an EMBL/GenBank/DDBJ whole genome shotgun (WGS) entry which is preliminary data.</text>
</comment>
<evidence type="ECO:0008006" key="4">
    <source>
        <dbReference type="Google" id="ProtNLM"/>
    </source>
</evidence>
<organism evidence="2 3">
    <name type="scientific">Listeria floridensis FSL S10-1187</name>
    <dbReference type="NCBI Taxonomy" id="1265817"/>
    <lineage>
        <taxon>Bacteria</taxon>
        <taxon>Bacillati</taxon>
        <taxon>Bacillota</taxon>
        <taxon>Bacilli</taxon>
        <taxon>Bacillales</taxon>
        <taxon>Listeriaceae</taxon>
        <taxon>Listeria</taxon>
    </lineage>
</organism>
<keyword evidence="3" id="KW-1185">Reference proteome</keyword>
<reference evidence="2 3" key="1">
    <citation type="journal article" date="2014" name="Int. J. Syst. Evol. Microbiol.">
        <title>Listeria floridensis sp. nov., Listeria aquatica sp. nov., Listeria cornellensis sp. nov., Listeria riparia sp. nov. and Listeria grandensis sp. nov., from agricultural and natural environments.</title>
        <authorList>
            <person name="den Bakker H.C."/>
            <person name="Warchocki S."/>
            <person name="Wright E.M."/>
            <person name="Allred A.F."/>
            <person name="Ahlstrom C."/>
            <person name="Manuel C.S."/>
            <person name="Stasiewicz M.J."/>
            <person name="Burrell A."/>
            <person name="Roof S."/>
            <person name="Strawn L."/>
            <person name="Fortes E.D."/>
            <person name="Nightingale K.K."/>
            <person name="Kephart D."/>
            <person name="Wiedmann M."/>
        </authorList>
    </citation>
    <scope>NUCLEOTIDE SEQUENCE [LARGE SCALE GENOMIC DNA]</scope>
    <source>
        <strain evidence="2 3">FSL S10-1187</strain>
    </source>
</reference>
<feature type="compositionally biased region" description="Basic and acidic residues" evidence="1">
    <location>
        <begin position="251"/>
        <end position="275"/>
    </location>
</feature>